<evidence type="ECO:0000313" key="2">
    <source>
        <dbReference type="Proteomes" id="UP000042958"/>
    </source>
</evidence>
<dbReference type="AlphaFoldDB" id="A0A0F7TY73"/>
<dbReference type="EMBL" id="CDHK01000011">
    <property type="protein sequence ID" value="CEJ61608.1"/>
    <property type="molecule type" value="Genomic_DNA"/>
</dbReference>
<reference evidence="2" key="1">
    <citation type="journal article" date="2015" name="Genome Announc.">
        <title>Draft genome sequence of the fungus Penicillium brasilianum MG11.</title>
        <authorList>
            <person name="Horn F."/>
            <person name="Linde J."/>
            <person name="Mattern D.J."/>
            <person name="Walther G."/>
            <person name="Guthke R."/>
            <person name="Brakhage A.A."/>
            <person name="Valiante V."/>
        </authorList>
    </citation>
    <scope>NUCLEOTIDE SEQUENCE [LARGE SCALE GENOMIC DNA]</scope>
    <source>
        <strain evidence="2">MG11</strain>
    </source>
</reference>
<dbReference type="OrthoDB" id="76567at2759"/>
<evidence type="ECO:0000313" key="1">
    <source>
        <dbReference type="EMBL" id="CEJ61608.1"/>
    </source>
</evidence>
<organism evidence="1 2">
    <name type="scientific">Penicillium brasilianum</name>
    <dbReference type="NCBI Taxonomy" id="104259"/>
    <lineage>
        <taxon>Eukaryota</taxon>
        <taxon>Fungi</taxon>
        <taxon>Dikarya</taxon>
        <taxon>Ascomycota</taxon>
        <taxon>Pezizomycotina</taxon>
        <taxon>Eurotiomycetes</taxon>
        <taxon>Eurotiomycetidae</taxon>
        <taxon>Eurotiales</taxon>
        <taxon>Aspergillaceae</taxon>
        <taxon>Penicillium</taxon>
    </lineage>
</organism>
<sequence length="304" mass="34496">MSYTDLSEGVVSDEEGVETFLAHLPSNTPIYCYNRQCVLESLFPPWSVEDRFVVLKHFPADILAKNEEQLPGRCDYSPSLQILIITMPSQPHEEAASSFEVMFMMLAREMKVYRRIAAWSSTRVDTPDRNKQADRSWGPTHLGRRFPTVALEVGFSETTAKLEKDIAWWINGSNGQVRLGITIDIRRKSHDIEIKSWIPSFDRSRQHVYVTAGGRKVVDRHINDPPPPRMNQKIYLRRGKDGSSPSIEGIALTIPFRALLLDDPGEGEGDFVFTADMLLHDLAERIWSAIDNVESIKAKKSHTS</sequence>
<keyword evidence="2" id="KW-1185">Reference proteome</keyword>
<name>A0A0F7TY73_PENBI</name>
<protein>
    <submittedName>
        <fullName evidence="1">Uncharacterized protein</fullName>
    </submittedName>
</protein>
<dbReference type="STRING" id="104259.A0A0F7TY73"/>
<gene>
    <name evidence="1" type="ORF">PMG11_10138</name>
</gene>
<accession>A0A0F7TY73</accession>
<proteinExistence type="predicted"/>
<dbReference type="Proteomes" id="UP000042958">
    <property type="component" value="Unassembled WGS sequence"/>
</dbReference>